<feature type="region of interest" description="Disordered" evidence="1">
    <location>
        <begin position="197"/>
        <end position="303"/>
    </location>
</feature>
<organism evidence="4 5">
    <name type="scientific">Mycobacterium bourgelatii</name>
    <dbReference type="NCBI Taxonomy" id="1273442"/>
    <lineage>
        <taxon>Bacteria</taxon>
        <taxon>Bacillati</taxon>
        <taxon>Actinomycetota</taxon>
        <taxon>Actinomycetes</taxon>
        <taxon>Mycobacteriales</taxon>
        <taxon>Mycobacteriaceae</taxon>
        <taxon>Mycobacterium</taxon>
    </lineage>
</organism>
<keyword evidence="2" id="KW-0812">Transmembrane</keyword>
<feature type="transmembrane region" description="Helical" evidence="2">
    <location>
        <begin position="97"/>
        <end position="118"/>
    </location>
</feature>
<accession>A0A7I9YJC1</accession>
<name>A0A7I9YJC1_MYCBU</name>
<evidence type="ECO:0000256" key="1">
    <source>
        <dbReference type="SAM" id="MobiDB-lite"/>
    </source>
</evidence>
<dbReference type="RefSeq" id="WP_163708166.1">
    <property type="nucleotide sequence ID" value="NZ_BLKZ01000001.1"/>
</dbReference>
<proteinExistence type="predicted"/>
<dbReference type="EMBL" id="BLKZ01000001">
    <property type="protein sequence ID" value="GFG88781.1"/>
    <property type="molecule type" value="Genomic_DNA"/>
</dbReference>
<dbReference type="AlphaFoldDB" id="A0A7I9YJC1"/>
<feature type="region of interest" description="Disordered" evidence="1">
    <location>
        <begin position="1"/>
        <end position="26"/>
    </location>
</feature>
<evidence type="ECO:0000256" key="2">
    <source>
        <dbReference type="SAM" id="Phobius"/>
    </source>
</evidence>
<evidence type="ECO:0000313" key="4">
    <source>
        <dbReference type="EMBL" id="GFG88781.1"/>
    </source>
</evidence>
<dbReference type="Proteomes" id="UP000465360">
    <property type="component" value="Unassembled WGS sequence"/>
</dbReference>
<evidence type="ECO:0000313" key="5">
    <source>
        <dbReference type="Proteomes" id="UP000465360"/>
    </source>
</evidence>
<comment type="caution">
    <text evidence="4">The sequence shown here is derived from an EMBL/GenBank/DDBJ whole genome shotgun (WGS) entry which is preliminary data.</text>
</comment>
<keyword evidence="2" id="KW-0472">Membrane</keyword>
<dbReference type="Gene3D" id="6.10.250.1300">
    <property type="match status" value="1"/>
</dbReference>
<keyword evidence="2" id="KW-1133">Transmembrane helix</keyword>
<keyword evidence="5" id="KW-1185">Reference proteome</keyword>
<feature type="domain" description="Anti-sigma-D factor RsdA sigma factor binding region" evidence="3">
    <location>
        <begin position="25"/>
        <end position="69"/>
    </location>
</feature>
<feature type="compositionally biased region" description="Low complexity" evidence="1">
    <location>
        <begin position="227"/>
        <end position="303"/>
    </location>
</feature>
<dbReference type="Pfam" id="PF16751">
    <property type="entry name" value="RsdA_SigD_bd"/>
    <property type="match status" value="1"/>
</dbReference>
<dbReference type="InterPro" id="IPR031928">
    <property type="entry name" value="RsdA_SigD-bd"/>
</dbReference>
<evidence type="ECO:0000259" key="3">
    <source>
        <dbReference type="Pfam" id="PF16751"/>
    </source>
</evidence>
<gene>
    <name evidence="4" type="ORF">MBOU_08230</name>
</gene>
<feature type="compositionally biased region" description="Polar residues" evidence="1">
    <location>
        <begin position="1"/>
        <end position="11"/>
    </location>
</feature>
<protein>
    <recommendedName>
        <fullName evidence="3">Anti-sigma-D factor RsdA sigma factor binding region domain-containing protein</fullName>
    </recommendedName>
</protein>
<reference evidence="4 5" key="1">
    <citation type="journal article" date="2019" name="Emerg. Microbes Infect.">
        <title>Comprehensive subspecies identification of 175 nontuberculous mycobacteria species based on 7547 genomic profiles.</title>
        <authorList>
            <person name="Matsumoto Y."/>
            <person name="Kinjo T."/>
            <person name="Motooka D."/>
            <person name="Nabeya D."/>
            <person name="Jung N."/>
            <person name="Uechi K."/>
            <person name="Horii T."/>
            <person name="Iida T."/>
            <person name="Fujita J."/>
            <person name="Nakamura S."/>
        </authorList>
    </citation>
    <scope>NUCLEOTIDE SEQUENCE [LARGE SCALE GENOMIC DNA]</scope>
    <source>
        <strain evidence="4 5">JCM 30725</strain>
    </source>
</reference>
<sequence>MHNSGRSSGRNSEPDFGSRGDPPALDELTHTDLLLDALAERADFRLGDPDDDALATLLGEWRDDVRWPPANTLVSKDQAIAALEEGLAERRRTRRGMAAVGSVAATVLALSGFGAVVADARPGDALYGLHAMLFSEPRVNDDQIELSAKAELAKVEQMIAQGQWDQAHTQLAEVSSTLQGVNDDNRKQNLLNEVNQLNTKVDRRDPNAQAPQTGSLAPAPSAPPSAPQSTPTSVPATTSAAGSTTPTVSPTTTPQDGVTVSATPTPSASGSPSPTPGATESEAPSPSATEPSDSTTPAPTTTS</sequence>